<evidence type="ECO:0000313" key="2">
    <source>
        <dbReference type="EMBL" id="HHP05276.1"/>
    </source>
</evidence>
<dbReference type="AlphaFoldDB" id="A0A7J3X7W3"/>
<protein>
    <submittedName>
        <fullName evidence="2">Mechanosensitive ion channel</fullName>
    </submittedName>
</protein>
<keyword evidence="1" id="KW-0472">Membrane</keyword>
<dbReference type="InterPro" id="IPR010920">
    <property type="entry name" value="LSM_dom_sf"/>
</dbReference>
<dbReference type="SUPFAM" id="SSF50182">
    <property type="entry name" value="Sm-like ribonucleoproteins"/>
    <property type="match status" value="1"/>
</dbReference>
<accession>A0A7J3X7W3</accession>
<dbReference type="EMBL" id="DRZM01000171">
    <property type="protein sequence ID" value="HHP05276.1"/>
    <property type="molecule type" value="Genomic_DNA"/>
</dbReference>
<dbReference type="PANTHER" id="PTHR30566">
    <property type="entry name" value="YNAI-RELATED MECHANOSENSITIVE ION CHANNEL"/>
    <property type="match status" value="1"/>
</dbReference>
<sequence length="336" mass="36888">MRLFRQVDVGETLRMLRKALATTLALGALVFALYAAEREILSVLKLTLPEELAVAAFLATFGFASLAFSYTLARTVYKAGALASTAVAKASPKLRPLASLVRIVFAAAALLTFTATLLNLLSLEVSAVAGVAQWLSSTLGSFFSVLLALILALQMKEIVGNYLAWLIIKFGDLVEEGDYISFSGEFLKVVRVGYSHTLLVNAFEEEVYLPNLKFLLETYRKPFSRRVRRYIEVCFTLPYSYPYEEVAARVHKALQNLNNPQVSIASHTLLVKELQPYAVAYELRVKPGRPMFPSILVSEVIRALLKEFGEALSTPALVVLTDASGGRGPASTPESR</sequence>
<name>A0A7J3X7W3_THEPE</name>
<keyword evidence="1" id="KW-0812">Transmembrane</keyword>
<dbReference type="PANTHER" id="PTHR30566:SF5">
    <property type="entry name" value="MECHANOSENSITIVE ION CHANNEL PROTEIN 1, MITOCHONDRIAL-RELATED"/>
    <property type="match status" value="1"/>
</dbReference>
<proteinExistence type="predicted"/>
<feature type="transmembrane region" description="Helical" evidence="1">
    <location>
        <begin position="134"/>
        <end position="153"/>
    </location>
</feature>
<gene>
    <name evidence="2" type="ORF">ENM88_05995</name>
</gene>
<organism evidence="2">
    <name type="scientific">Thermofilum pendens</name>
    <dbReference type="NCBI Taxonomy" id="2269"/>
    <lineage>
        <taxon>Archaea</taxon>
        <taxon>Thermoproteota</taxon>
        <taxon>Thermoprotei</taxon>
        <taxon>Thermofilales</taxon>
        <taxon>Thermofilaceae</taxon>
        <taxon>Thermofilum</taxon>
    </lineage>
</organism>
<comment type="caution">
    <text evidence="2">The sequence shown here is derived from an EMBL/GenBank/DDBJ whole genome shotgun (WGS) entry which is preliminary data.</text>
</comment>
<evidence type="ECO:0000256" key="1">
    <source>
        <dbReference type="SAM" id="Phobius"/>
    </source>
</evidence>
<reference evidence="2" key="1">
    <citation type="journal article" date="2020" name="mSystems">
        <title>Genome- and Community-Level Interaction Insights into Carbon Utilization and Element Cycling Functions of Hydrothermarchaeota in Hydrothermal Sediment.</title>
        <authorList>
            <person name="Zhou Z."/>
            <person name="Liu Y."/>
            <person name="Xu W."/>
            <person name="Pan J."/>
            <person name="Luo Z.H."/>
            <person name="Li M."/>
        </authorList>
    </citation>
    <scope>NUCLEOTIDE SEQUENCE [LARGE SCALE GENOMIC DNA]</scope>
    <source>
        <strain evidence="2">SpSt-1125</strain>
    </source>
</reference>
<keyword evidence="1" id="KW-1133">Transmembrane helix</keyword>
<feature type="transmembrane region" description="Helical" evidence="1">
    <location>
        <begin position="99"/>
        <end position="122"/>
    </location>
</feature>
<feature type="transmembrane region" description="Helical" evidence="1">
    <location>
        <begin position="51"/>
        <end position="73"/>
    </location>
</feature>